<dbReference type="RefSeq" id="WP_233717197.1">
    <property type="nucleotide sequence ID" value="NZ_JAJUWU010000001.1"/>
</dbReference>
<keyword evidence="3" id="KW-1185">Reference proteome</keyword>
<keyword evidence="1" id="KW-0732">Signal</keyword>
<evidence type="ECO:0000313" key="2">
    <source>
        <dbReference type="EMBL" id="MCE7026500.1"/>
    </source>
</evidence>
<gene>
    <name evidence="2" type="ORF">LZD57_00725</name>
</gene>
<evidence type="ECO:0000313" key="3">
    <source>
        <dbReference type="Proteomes" id="UP001139035"/>
    </source>
</evidence>
<organism evidence="2 3">
    <name type="scientific">Jiella avicenniae</name>
    <dbReference type="NCBI Taxonomy" id="2907202"/>
    <lineage>
        <taxon>Bacteria</taxon>
        <taxon>Pseudomonadati</taxon>
        <taxon>Pseudomonadota</taxon>
        <taxon>Alphaproteobacteria</taxon>
        <taxon>Hyphomicrobiales</taxon>
        <taxon>Aurantimonadaceae</taxon>
        <taxon>Jiella</taxon>
    </lineage>
</organism>
<dbReference type="AlphaFoldDB" id="A0A9X1T3Q2"/>
<name>A0A9X1T3Q2_9HYPH</name>
<feature type="signal peptide" evidence="1">
    <location>
        <begin position="1"/>
        <end position="24"/>
    </location>
</feature>
<feature type="chain" id="PRO_5040730294" evidence="1">
    <location>
        <begin position="25"/>
        <end position="258"/>
    </location>
</feature>
<proteinExistence type="predicted"/>
<sequence length="258" mass="27714">MARQSLFAATTILAVATVCMPLHAGPAEAEDAPRHHMRNDTGQERYRRDGGAVRLPAENRAGGRHEGDRGHVFRANGDAGRINGIDRLTGSASAPDTLQEFNEDNLNTAPDIYSTSEREEFLEDGGSISASTFRVDAAPIVYRGGLRPLRGPAAGHWRHVVVQPTNISDRGSVSFLTSDVGYERGNRGAFRRLSGGSVGAVGGIRASSSAPKIIDVEAARLDRRRMPPSGIDTIWTGGAKIIRIAKDYRRGDDTASLK</sequence>
<dbReference type="Proteomes" id="UP001139035">
    <property type="component" value="Unassembled WGS sequence"/>
</dbReference>
<protein>
    <submittedName>
        <fullName evidence="2">Uncharacterized protein</fullName>
    </submittedName>
</protein>
<evidence type="ECO:0000256" key="1">
    <source>
        <dbReference type="SAM" id="SignalP"/>
    </source>
</evidence>
<accession>A0A9X1T3Q2</accession>
<comment type="caution">
    <text evidence="2">The sequence shown here is derived from an EMBL/GenBank/DDBJ whole genome shotgun (WGS) entry which is preliminary data.</text>
</comment>
<reference evidence="2" key="1">
    <citation type="submission" date="2022-01" db="EMBL/GenBank/DDBJ databases">
        <title>Jiella avicenniae sp. nov., a novel endophytic bacterium isolated from bark of Avicennia marina.</title>
        <authorList>
            <person name="Tuo L."/>
        </authorList>
    </citation>
    <scope>NUCLEOTIDE SEQUENCE</scope>
    <source>
        <strain evidence="2">CBK1P-4</strain>
    </source>
</reference>
<dbReference type="EMBL" id="JAJUWU010000001">
    <property type="protein sequence ID" value="MCE7026500.1"/>
    <property type="molecule type" value="Genomic_DNA"/>
</dbReference>